<dbReference type="GO" id="GO:0004252">
    <property type="term" value="F:serine-type endopeptidase activity"/>
    <property type="evidence" value="ECO:0007669"/>
    <property type="project" value="UniProtKB-UniRule"/>
</dbReference>
<keyword evidence="7 9" id="KW-0720">Serine protease</keyword>
<evidence type="ECO:0000256" key="10">
    <source>
        <dbReference type="RuleBase" id="RU003355"/>
    </source>
</evidence>
<proteinExistence type="inferred from homology"/>
<feature type="compositionally biased region" description="Pro residues" evidence="11">
    <location>
        <begin position="1154"/>
        <end position="1174"/>
    </location>
</feature>
<evidence type="ECO:0000256" key="5">
    <source>
        <dbReference type="ARBA" id="ARBA00022729"/>
    </source>
</evidence>
<feature type="compositionally biased region" description="Polar residues" evidence="11">
    <location>
        <begin position="1175"/>
        <end position="1186"/>
    </location>
</feature>
<name>A0A2Z2KDA6_9BACL</name>
<keyword evidence="2" id="KW-0134">Cell wall</keyword>
<dbReference type="InterPro" id="IPR037045">
    <property type="entry name" value="S8pro/Inhibitor_I9_sf"/>
</dbReference>
<dbReference type="PROSITE" id="PS51272">
    <property type="entry name" value="SLH"/>
    <property type="match status" value="2"/>
</dbReference>
<dbReference type="PANTHER" id="PTHR43806:SF65">
    <property type="entry name" value="SERINE PROTEASE APRX"/>
    <property type="match status" value="1"/>
</dbReference>
<evidence type="ECO:0000256" key="2">
    <source>
        <dbReference type="ARBA" id="ARBA00022512"/>
    </source>
</evidence>
<dbReference type="Gene3D" id="3.40.50.200">
    <property type="entry name" value="Peptidase S8/S53 domain"/>
    <property type="match status" value="1"/>
</dbReference>
<dbReference type="Pfam" id="PF00082">
    <property type="entry name" value="Peptidase_S8"/>
    <property type="match status" value="1"/>
</dbReference>
<sequence>MLGRIKNMFKDSIRKFGLGAASFGLAVSIVFPSVPTVANAASFLPPPPDSAGFTPQLVPKDFPADISDKSFTGLPPSSSHSILPQNYAGTSQSSEPVTVIVELSHIPAKVAEAQSSAAKSFSPSLQRNILRSEHTAFNSAAARIGASTGHEYTEIFNGYAVTLPGNQVDKLLSLPGVKAVYPNQTVHALETESPALPAAGPAADDEPIANGDLIGSDVLNKEGITGDGIKVAVIDTGIDYDHPYLKGSYKGGYDIVDNDNDPFETKPDPKYLPVDGNPYETSHGTHVSGIVKSVAPKVDIYAYRVLGPYGSGSNDDVIKGIELAVQNDVDVINLSLGSAYNHQYSPDSIAVDNAVLAGVSVSISSGNSGPGAGTVGAPGGSHLGISVGATTTPAIVPVFSYGTLPDFYGNLGVNSEPFTEEQSGLPIVFAGLGSAEDFSTVDVKGKIALVDRGVLTFALKSENAAAAGAAGLLIANHSAGELTPGIDLNAESVPTYGITKADGAAIKSQLGDSTNTLTFKFQNDTKIRLADLTSRGPALPDYVIRPDVVAPGLNVLSSVPVWESKTGYSKFNGTSMASPHVAGAAALLLDWNGQLQPDQIKALLSNNATPLTTRDDVSYPLNGQGAGLINLPKTIHAPAIAHTVEFLDTGRPEDRPYDKYSTGLLSFGLQEEGTTVTKTVYWDNLSKQAQEYDVSALWLAEDEGVTLAGIGQKVSSSQPFDLSLNIAEGTEEGVYEALVLLTESGADPDLSLNESKSLILPLSVVVGDSYELAPVTDIGLSTELGLFSPNGDGILDEADLSFAVNETVENLHLEVASLTDPATVVGDVYAAGETFYKGTYEYLKWDGTVTGAASGQKVKLEDGYYTVTPVLNDGIRLEDEAALIIIDTESPVVSGITLNELPAETNQPRTGLVTGKIVSDLLVDLLAPGDDPNKLFGVAAIYEGEDGKALQANGLIAPSGEFGIEVPLAEGLNEFYIYVYDYAGNGQADYAQLLRYNTGADAVKVTPAVSSPEVEVGKPVTVSIGFSATDAVYGASFNLAYSGELDPPVIVPSVQLATYQEAQFPGVPLSEYSGTLKLADGRNVQQYGVHLTDGAYSGSGSLAEFVFTPQKAGTYSFVLSDVLIWNDGVTATVPAGLSTVEVKVVKPTTTPAPTTEPTPEPTPVPTATPVPQSPYNPYSPSGVTTSGSSLLKSGQLTVTADAAGGLPAASYQVSEAAVTAALKTPVAGSVVIDLSDVKFSQYAQVGISFSAALAETLKTSGHGLVLQGGEFALLLPAAAVSDFITTSGLTVTLSQQAGTDTAAVKGSTALIDIGSSLLTIKNGWTTQTPVSVQLALNKDGLRNVSKTAAYQVAADNTWSYLQAGTLPKKDVLQFVITGDGTYGAASFNTTFKDIASHWAKQDVEVLAAHGIVAGKGTDGSFKPGDSLNQAELLTLFDRLLEGKDTWSSRIKENGARDVLTREEAAVILAEALDADLTKAGSTVFRDAASISPQAVQAIAYAVGKGYLQGEGSNTFNPKGTLTRAQAAAILHRVLDDLRS</sequence>
<organism evidence="13 14">
    <name type="scientific">Paenibacillus donghaensis</name>
    <dbReference type="NCBI Taxonomy" id="414771"/>
    <lineage>
        <taxon>Bacteria</taxon>
        <taxon>Bacillati</taxon>
        <taxon>Bacillota</taxon>
        <taxon>Bacilli</taxon>
        <taxon>Bacillales</taxon>
        <taxon>Paenibacillaceae</taxon>
        <taxon>Paenibacillus</taxon>
    </lineage>
</organism>
<feature type="active site" description="Charge relay system" evidence="8 9">
    <location>
        <position position="235"/>
    </location>
</feature>
<evidence type="ECO:0000259" key="12">
    <source>
        <dbReference type="PROSITE" id="PS51272"/>
    </source>
</evidence>
<feature type="domain" description="SLH" evidence="12">
    <location>
        <begin position="1386"/>
        <end position="1450"/>
    </location>
</feature>
<dbReference type="InterPro" id="IPR023827">
    <property type="entry name" value="Peptidase_S8_Asp-AS"/>
</dbReference>
<gene>
    <name evidence="13" type="ORF">B9T62_24295</name>
</gene>
<dbReference type="Pfam" id="PF05922">
    <property type="entry name" value="Inhibitor_I9"/>
    <property type="match status" value="1"/>
</dbReference>
<evidence type="ECO:0000256" key="1">
    <source>
        <dbReference type="ARBA" id="ARBA00011073"/>
    </source>
</evidence>
<dbReference type="Gene3D" id="3.30.70.80">
    <property type="entry name" value="Peptidase S8 propeptide/proteinase inhibitor I9"/>
    <property type="match status" value="1"/>
</dbReference>
<keyword evidence="3" id="KW-0964">Secreted</keyword>
<dbReference type="InterPro" id="IPR034213">
    <property type="entry name" value="S8_Vpr-like"/>
</dbReference>
<evidence type="ECO:0000256" key="4">
    <source>
        <dbReference type="ARBA" id="ARBA00022670"/>
    </source>
</evidence>
<feature type="domain" description="SLH" evidence="12">
    <location>
        <begin position="1481"/>
        <end position="1539"/>
    </location>
</feature>
<keyword evidence="14" id="KW-1185">Reference proteome</keyword>
<dbReference type="OrthoDB" id="9798386at2"/>
<dbReference type="InterPro" id="IPR001119">
    <property type="entry name" value="SLH_dom"/>
</dbReference>
<evidence type="ECO:0000256" key="7">
    <source>
        <dbReference type="ARBA" id="ARBA00022825"/>
    </source>
</evidence>
<feature type="active site" description="Charge relay system" evidence="8 9">
    <location>
        <position position="283"/>
    </location>
</feature>
<dbReference type="InterPro" id="IPR046450">
    <property type="entry name" value="PA_dom_sf"/>
</dbReference>
<dbReference type="PRINTS" id="PR00723">
    <property type="entry name" value="SUBTILISIN"/>
</dbReference>
<dbReference type="InterPro" id="IPR015500">
    <property type="entry name" value="Peptidase_S8_subtilisin-rel"/>
</dbReference>
<dbReference type="Proteomes" id="UP000249890">
    <property type="component" value="Chromosome"/>
</dbReference>
<evidence type="ECO:0000313" key="14">
    <source>
        <dbReference type="Proteomes" id="UP000249890"/>
    </source>
</evidence>
<dbReference type="Pfam" id="PF00395">
    <property type="entry name" value="SLH"/>
    <property type="match status" value="2"/>
</dbReference>
<dbReference type="InterPro" id="IPR023828">
    <property type="entry name" value="Peptidase_S8_Ser-AS"/>
</dbReference>
<comment type="similarity">
    <text evidence="1 9 10">Belongs to the peptidase S8 family.</text>
</comment>
<keyword evidence="5" id="KW-0732">Signal</keyword>
<dbReference type="EMBL" id="CP021780">
    <property type="protein sequence ID" value="ASA23637.1"/>
    <property type="molecule type" value="Genomic_DNA"/>
</dbReference>
<dbReference type="PROSITE" id="PS51892">
    <property type="entry name" value="SUBTILASE"/>
    <property type="match status" value="1"/>
</dbReference>
<evidence type="ECO:0000256" key="3">
    <source>
        <dbReference type="ARBA" id="ARBA00022525"/>
    </source>
</evidence>
<accession>A0A2Z2KDA6</accession>
<feature type="active site" description="Charge relay system" evidence="8 9">
    <location>
        <position position="575"/>
    </location>
</feature>
<dbReference type="PROSITE" id="PS00138">
    <property type="entry name" value="SUBTILASE_SER"/>
    <property type="match status" value="1"/>
</dbReference>
<evidence type="ECO:0000256" key="9">
    <source>
        <dbReference type="PROSITE-ProRule" id="PRU01240"/>
    </source>
</evidence>
<dbReference type="GO" id="GO:0006508">
    <property type="term" value="P:proteolysis"/>
    <property type="evidence" value="ECO:0007669"/>
    <property type="project" value="UniProtKB-KW"/>
</dbReference>
<dbReference type="InterPro" id="IPR036852">
    <property type="entry name" value="Peptidase_S8/S53_dom_sf"/>
</dbReference>
<keyword evidence="6 9" id="KW-0378">Hydrolase</keyword>
<dbReference type="InterPro" id="IPR010259">
    <property type="entry name" value="S8pro/Inhibitor_I9"/>
</dbReference>
<protein>
    <recommendedName>
        <fullName evidence="12">SLH domain-containing protein</fullName>
    </recommendedName>
</protein>
<evidence type="ECO:0000313" key="13">
    <source>
        <dbReference type="EMBL" id="ASA23637.1"/>
    </source>
</evidence>
<dbReference type="PANTHER" id="PTHR43806">
    <property type="entry name" value="PEPTIDASE S8"/>
    <property type="match status" value="1"/>
</dbReference>
<dbReference type="Pfam" id="PF02225">
    <property type="entry name" value="PA"/>
    <property type="match status" value="1"/>
</dbReference>
<dbReference type="Gene3D" id="3.50.30.30">
    <property type="match status" value="1"/>
</dbReference>
<dbReference type="SUPFAM" id="SSF52025">
    <property type="entry name" value="PA domain"/>
    <property type="match status" value="1"/>
</dbReference>
<dbReference type="InterPro" id="IPR000209">
    <property type="entry name" value="Peptidase_S8/S53_dom"/>
</dbReference>
<evidence type="ECO:0000256" key="6">
    <source>
        <dbReference type="ARBA" id="ARBA00022801"/>
    </source>
</evidence>
<dbReference type="KEGG" id="pdh:B9T62_24295"/>
<reference evidence="13 14" key="1">
    <citation type="submission" date="2017-06" db="EMBL/GenBank/DDBJ databases">
        <title>Complete genome sequence of Paenibacillus donghaensis KCTC 13049T isolated from East Sea sediment, South Korea.</title>
        <authorList>
            <person name="Jung B.K."/>
            <person name="Hong S.-J."/>
            <person name="Shin J.-H."/>
        </authorList>
    </citation>
    <scope>NUCLEOTIDE SEQUENCE [LARGE SCALE GENOMIC DNA]</scope>
    <source>
        <strain evidence="13 14">KCTC 13049</strain>
    </source>
</reference>
<evidence type="ECO:0000256" key="11">
    <source>
        <dbReference type="SAM" id="MobiDB-lite"/>
    </source>
</evidence>
<dbReference type="SUPFAM" id="SSF52743">
    <property type="entry name" value="Subtilisin-like"/>
    <property type="match status" value="1"/>
</dbReference>
<dbReference type="CDD" id="cd07474">
    <property type="entry name" value="Peptidases_S8_subtilisin_Vpr-like"/>
    <property type="match status" value="1"/>
</dbReference>
<keyword evidence="4 9" id="KW-0645">Protease</keyword>
<dbReference type="SUPFAM" id="SSF54897">
    <property type="entry name" value="Protease propeptides/inhibitors"/>
    <property type="match status" value="1"/>
</dbReference>
<feature type="region of interest" description="Disordered" evidence="11">
    <location>
        <begin position="1148"/>
        <end position="1186"/>
    </location>
</feature>
<dbReference type="InterPro" id="IPR003137">
    <property type="entry name" value="PA_domain"/>
</dbReference>
<evidence type="ECO:0000256" key="8">
    <source>
        <dbReference type="PIRSR" id="PIRSR615500-1"/>
    </source>
</evidence>
<dbReference type="PROSITE" id="PS00136">
    <property type="entry name" value="SUBTILASE_ASP"/>
    <property type="match status" value="1"/>
</dbReference>
<dbReference type="InterPro" id="IPR050131">
    <property type="entry name" value="Peptidase_S8_subtilisin-like"/>
</dbReference>